<gene>
    <name evidence="2" type="ORF">A3K87_22485</name>
</gene>
<dbReference type="InterPro" id="IPR001646">
    <property type="entry name" value="5peptide_repeat"/>
</dbReference>
<comment type="caution">
    <text evidence="2">The sequence shown here is derived from an EMBL/GenBank/DDBJ whole genome shotgun (WGS) entry which is preliminary data.</text>
</comment>
<reference evidence="2 3" key="1">
    <citation type="submission" date="2016-03" db="EMBL/GenBank/DDBJ databases">
        <title>Genome sequence of Variovorax paradoxus KB5.</title>
        <authorList>
            <person name="Jeong H."/>
            <person name="Hong C.E."/>
            <person name="Jo S.H."/>
            <person name="Park J.M."/>
        </authorList>
    </citation>
    <scope>NUCLEOTIDE SEQUENCE [LARGE SCALE GENOMIC DNA]</scope>
    <source>
        <strain evidence="2 3">KB5</strain>
    </source>
</reference>
<accession>A0AA91I9S4</accession>
<evidence type="ECO:0000313" key="2">
    <source>
        <dbReference type="EMBL" id="OAK61267.1"/>
    </source>
</evidence>
<dbReference type="PANTHER" id="PTHR14136:SF17">
    <property type="entry name" value="BTB_POZ DOMAIN-CONTAINING PROTEIN KCTD9"/>
    <property type="match status" value="1"/>
</dbReference>
<dbReference type="InterPro" id="IPR051082">
    <property type="entry name" value="Pentapeptide-BTB/POZ_domain"/>
</dbReference>
<dbReference type="EMBL" id="LVHG01000057">
    <property type="protein sequence ID" value="OAK61267.1"/>
    <property type="molecule type" value="Genomic_DNA"/>
</dbReference>
<name>A0AA91I9S4_VARPD</name>
<dbReference type="PANTHER" id="PTHR14136">
    <property type="entry name" value="BTB_POZ DOMAIN-CONTAINING PROTEIN KCTD9"/>
    <property type="match status" value="1"/>
</dbReference>
<evidence type="ECO:0000313" key="3">
    <source>
        <dbReference type="Proteomes" id="UP000077852"/>
    </source>
</evidence>
<proteinExistence type="predicted"/>
<evidence type="ECO:0000259" key="1">
    <source>
        <dbReference type="Pfam" id="PF09937"/>
    </source>
</evidence>
<dbReference type="RefSeq" id="WP_081269521.1">
    <property type="nucleotide sequence ID" value="NZ_LVHG01000057.1"/>
</dbReference>
<dbReference type="Pfam" id="PF00805">
    <property type="entry name" value="Pentapeptide"/>
    <property type="match status" value="3"/>
</dbReference>
<sequence length="879" mass="97502">MKTVKPLRLSVITRPFLRQAEQRLAVTTLCMVSMNGQPVLTPEPEFWKTLSEELGPATAIDLGIPKVRAEILATGYAYTAHQEEKTLCAARLQVGNLEKDLAVFGDRFWIGTRPSPPQPFEAMRIDWTRAYGGPDFADNPLGRGHGMETVNGHEVQRLPNIEDPAHRLHHPGDRPEPAGFGPLDIAWPRRLRLIGKQYDGHWRESLFPGFAEDMDWQLFNAAPADQRFEDAAEIAPGTPFAVWNMHPGTPVQQGRLPNWRALAVIARHRLPGQIEEVPQRLTTAWFFPHLERVVLVFHGETRIDEDDASDISHVMPALETVGHPRGLAHYATVLHQRCDPEKGALYMFRDDDLVPDEAIGPWLDQPGTGDSALVRNMRERGAQAREDLKQKAMAAGHKARHFNERRLPEPFTKMPTLRELPDFVDQADRHARAQREQGAVERERLQREADANAKESMKVGFDTGKLVREHDATRPKGPPQVDSAGLLRGFEGIPAATGTAPLPAQQVESMRKLAQDAERGLLALYRGSAQHQSPVDELSSERQAALREKVLSILRGSRDFTGMDLTGADLSDMDLQGACFRRALLEGADLRRARCEGTDFSEAVLVRARLSTGDFKRAVFRDTNLAGIDCEQAGFSRALFEGTTFEKLKFVRCDFSSARMHHLHVIESQLLHCNFDAVDAASIGFLSDVAIEDCSFRGARLMKAGFLGCRVAGLDFTGAELEACAWTHMNCDDRMVFARALLRTTCFAGNSSLRGADFEEATLVQCSLREIPMEGVRFVRATLDTCDLSSCNLTAADLSAAQTPECLFIRSNLSRASLRAANLMNANFNKARLLSADLREASLFRADMSQIVIDGVTETRGAYIVHTKTVPAARAAAVE</sequence>
<organism evidence="2 3">
    <name type="scientific">Variovorax paradoxus</name>
    <dbReference type="NCBI Taxonomy" id="34073"/>
    <lineage>
        <taxon>Bacteria</taxon>
        <taxon>Pseudomonadati</taxon>
        <taxon>Pseudomonadota</taxon>
        <taxon>Betaproteobacteria</taxon>
        <taxon>Burkholderiales</taxon>
        <taxon>Comamonadaceae</taxon>
        <taxon>Variovorax</taxon>
    </lineage>
</organism>
<dbReference type="Pfam" id="PF09937">
    <property type="entry name" value="DUF2169"/>
    <property type="match status" value="1"/>
</dbReference>
<protein>
    <recommendedName>
        <fullName evidence="1">DUF2169 domain-containing protein</fullName>
    </recommendedName>
</protein>
<dbReference type="Proteomes" id="UP000077852">
    <property type="component" value="Unassembled WGS sequence"/>
</dbReference>
<dbReference type="AlphaFoldDB" id="A0AA91I9S4"/>
<dbReference type="Gene3D" id="2.160.20.80">
    <property type="entry name" value="E3 ubiquitin-protein ligase SopA"/>
    <property type="match status" value="2"/>
</dbReference>
<feature type="domain" description="DUF2169" evidence="1">
    <location>
        <begin position="26"/>
        <end position="298"/>
    </location>
</feature>
<dbReference type="SUPFAM" id="SSF141571">
    <property type="entry name" value="Pentapeptide repeat-like"/>
    <property type="match status" value="2"/>
</dbReference>
<dbReference type="InterPro" id="IPR018683">
    <property type="entry name" value="DUF2169"/>
</dbReference>